<feature type="region of interest" description="Disordered" evidence="2">
    <location>
        <begin position="265"/>
        <end position="297"/>
    </location>
</feature>
<feature type="region of interest" description="Disordered" evidence="2">
    <location>
        <begin position="1"/>
        <end position="98"/>
    </location>
</feature>
<evidence type="ECO:0000313" key="3">
    <source>
        <dbReference type="EMBL" id="KAG9248734.1"/>
    </source>
</evidence>
<proteinExistence type="predicted"/>
<dbReference type="Proteomes" id="UP000887226">
    <property type="component" value="Unassembled WGS sequence"/>
</dbReference>
<dbReference type="PANTHER" id="PTHR15885:SF1">
    <property type="entry name" value="COILED-COIL DOMAIN-CONTAINING PROTEIN 174"/>
    <property type="match status" value="1"/>
</dbReference>
<comment type="caution">
    <text evidence="3">The sequence shown here is derived from an EMBL/GenBank/DDBJ whole genome shotgun (WGS) entry which is preliminary data.</text>
</comment>
<keyword evidence="4" id="KW-1185">Reference proteome</keyword>
<keyword evidence="1" id="KW-0175">Coiled coil</keyword>
<evidence type="ECO:0000256" key="2">
    <source>
        <dbReference type="SAM" id="MobiDB-lite"/>
    </source>
</evidence>
<dbReference type="InterPro" id="IPR025066">
    <property type="entry name" value="CCDC174-like"/>
</dbReference>
<gene>
    <name evidence="3" type="ORF">BJ878DRAFT_412023</name>
</gene>
<evidence type="ECO:0000313" key="4">
    <source>
        <dbReference type="Proteomes" id="UP000887226"/>
    </source>
</evidence>
<feature type="compositionally biased region" description="Low complexity" evidence="2">
    <location>
        <begin position="13"/>
        <end position="37"/>
    </location>
</feature>
<accession>A0A9P7ZAY4</accession>
<protein>
    <submittedName>
        <fullName evidence="3">Uncharacterized protein</fullName>
    </submittedName>
</protein>
<dbReference type="PANTHER" id="PTHR15885">
    <property type="entry name" value="COILED-COIL DOMAIN-CONTAINING PROTEIN 174"/>
    <property type="match status" value="1"/>
</dbReference>
<reference evidence="3" key="1">
    <citation type="journal article" date="2021" name="IMA Fungus">
        <title>Genomic characterization of three marine fungi, including Emericellopsis atlantica sp. nov. with signatures of a generalist lifestyle and marine biomass degradation.</title>
        <authorList>
            <person name="Hagestad O.C."/>
            <person name="Hou L."/>
            <person name="Andersen J.H."/>
            <person name="Hansen E.H."/>
            <person name="Altermark B."/>
            <person name="Li C."/>
            <person name="Kuhnert E."/>
            <person name="Cox R.J."/>
            <person name="Crous P.W."/>
            <person name="Spatafora J.W."/>
            <person name="Lail K."/>
            <person name="Amirebrahimi M."/>
            <person name="Lipzen A."/>
            <person name="Pangilinan J."/>
            <person name="Andreopoulos W."/>
            <person name="Hayes R.D."/>
            <person name="Ng V."/>
            <person name="Grigoriev I.V."/>
            <person name="Jackson S.A."/>
            <person name="Sutton T.D.S."/>
            <person name="Dobson A.D.W."/>
            <person name="Rama T."/>
        </authorList>
    </citation>
    <scope>NUCLEOTIDE SEQUENCE</scope>
    <source>
        <strain evidence="3">TRa3180A</strain>
    </source>
</reference>
<sequence length="331" mass="37834">MLATGLYGSQRVSKTTTKEISSSTSLAFTSTLTSLLSQPPPTQTSGRQRPSKSKPNIFTTHNKNAQKRAAKDLDATSRNVRQRHNPNIGAVDDETLQRSRKKLEEKAKKYRAMKRGDVNGDEELVDFDRKWVDGEASDSDDDDSVIDEGQSEIIEYEDEYGRLRHGTRADVDRLKRKKRNQLRGAEELERMSARPAMPSTLIYGDTIQAEAFAPEDTILTKMEELAAKRDKSATPPPEVHYEADKEIRGKGVGFFTFSKDEKVRKEEMERLDHERKETERARREREGMKKERRREIEERRRVIGEKRAQKQADSFLEGLGVDIGGHAARRN</sequence>
<dbReference type="EMBL" id="MU253744">
    <property type="protein sequence ID" value="KAG9248734.1"/>
    <property type="molecule type" value="Genomic_DNA"/>
</dbReference>
<dbReference type="OrthoDB" id="333551at2759"/>
<dbReference type="GO" id="GO:0005634">
    <property type="term" value="C:nucleus"/>
    <property type="evidence" value="ECO:0007669"/>
    <property type="project" value="TreeGrafter"/>
</dbReference>
<feature type="compositionally biased region" description="Polar residues" evidence="2">
    <location>
        <begin position="53"/>
        <end position="63"/>
    </location>
</feature>
<evidence type="ECO:0000256" key="1">
    <source>
        <dbReference type="ARBA" id="ARBA00023054"/>
    </source>
</evidence>
<organism evidence="3 4">
    <name type="scientific">Calycina marina</name>
    <dbReference type="NCBI Taxonomy" id="1763456"/>
    <lineage>
        <taxon>Eukaryota</taxon>
        <taxon>Fungi</taxon>
        <taxon>Dikarya</taxon>
        <taxon>Ascomycota</taxon>
        <taxon>Pezizomycotina</taxon>
        <taxon>Leotiomycetes</taxon>
        <taxon>Helotiales</taxon>
        <taxon>Pezizellaceae</taxon>
        <taxon>Calycina</taxon>
    </lineage>
</organism>
<name>A0A9P7ZAY4_9HELO</name>
<dbReference type="AlphaFoldDB" id="A0A9P7ZAY4"/>
<dbReference type="Pfam" id="PF13300">
    <property type="entry name" value="DUF4078"/>
    <property type="match status" value="1"/>
</dbReference>